<reference evidence="1 2" key="1">
    <citation type="submission" date="2017-03" db="EMBL/GenBank/DDBJ databases">
        <title>Lifting the veil on microbial sulfur biogeochemistry in mining wastewaters.</title>
        <authorList>
            <person name="Kantor R.S."/>
            <person name="Colenbrander Nelson T."/>
            <person name="Marshall S."/>
            <person name="Bennett D."/>
            <person name="Apte S."/>
            <person name="Camacho D."/>
            <person name="Thomas B.C."/>
            <person name="Warren L.A."/>
            <person name="Banfield J.F."/>
        </authorList>
    </citation>
    <scope>NUCLEOTIDE SEQUENCE [LARGE SCALE GENOMIC DNA]</scope>
    <source>
        <strain evidence="1">32-68-21</strain>
    </source>
</reference>
<dbReference type="AlphaFoldDB" id="A0A258HHE1"/>
<name>A0A258HHE1_9CAUL</name>
<dbReference type="Proteomes" id="UP000216147">
    <property type="component" value="Unassembled WGS sequence"/>
</dbReference>
<comment type="caution">
    <text evidence="1">The sequence shown here is derived from an EMBL/GenBank/DDBJ whole genome shotgun (WGS) entry which is preliminary data.</text>
</comment>
<proteinExistence type="predicted"/>
<organism evidence="1 2">
    <name type="scientific">Brevundimonas subvibrioides</name>
    <dbReference type="NCBI Taxonomy" id="74313"/>
    <lineage>
        <taxon>Bacteria</taxon>
        <taxon>Pseudomonadati</taxon>
        <taxon>Pseudomonadota</taxon>
        <taxon>Alphaproteobacteria</taxon>
        <taxon>Caulobacterales</taxon>
        <taxon>Caulobacteraceae</taxon>
        <taxon>Brevundimonas</taxon>
    </lineage>
</organism>
<evidence type="ECO:0000313" key="1">
    <source>
        <dbReference type="EMBL" id="OYX56007.1"/>
    </source>
</evidence>
<protein>
    <submittedName>
        <fullName evidence="1">Uncharacterized protein</fullName>
    </submittedName>
</protein>
<evidence type="ECO:0000313" key="2">
    <source>
        <dbReference type="Proteomes" id="UP000216147"/>
    </source>
</evidence>
<dbReference type="EMBL" id="NCEQ01000010">
    <property type="protein sequence ID" value="OYX56007.1"/>
    <property type="molecule type" value="Genomic_DNA"/>
</dbReference>
<gene>
    <name evidence="1" type="ORF">B7Y86_11200</name>
</gene>
<sequence length="110" mass="11926">MSKLTMDTPTPAGREAMPSAADFHDALADLDVRTEPDDETRVFATLLSLIGGEFDGGRIALAVTAALDSRVSVECALAVLDRYTGPKFGDHYWSAGEGNQRRRLYRLIPG</sequence>
<accession>A0A258HHE1</accession>